<dbReference type="EMBL" id="KL367558">
    <property type="protein sequence ID" value="KFD64255.1"/>
    <property type="molecule type" value="Genomic_DNA"/>
</dbReference>
<protein>
    <submittedName>
        <fullName evidence="3">Uncharacterized protein</fullName>
    </submittedName>
</protein>
<dbReference type="Proteomes" id="UP000030764">
    <property type="component" value="Unassembled WGS sequence"/>
</dbReference>
<sequence>MLAIIYCLLYMVGSISRRMTDVTIGRIVQLEIYDSRHCWLDIGGWHLMKVEASRCPVCKDEPFVLSTARPGRAAFDQRRLRATRRTPARRSFVSVPFAYPGDHLGPETDPSLCSHTDPVAVRSYHSWVCNMANNLSSDFFLAMAFHNLKSAVPLKASIRKTCRTNE</sequence>
<feature type="signal peptide" evidence="1">
    <location>
        <begin position="1"/>
        <end position="16"/>
    </location>
</feature>
<feature type="chain" id="PRO_5010405333" evidence="1">
    <location>
        <begin position="17"/>
        <end position="166"/>
    </location>
</feature>
<organism evidence="3">
    <name type="scientific">Trichuris suis</name>
    <name type="common">pig whipworm</name>
    <dbReference type="NCBI Taxonomy" id="68888"/>
    <lineage>
        <taxon>Eukaryota</taxon>
        <taxon>Metazoa</taxon>
        <taxon>Ecdysozoa</taxon>
        <taxon>Nematoda</taxon>
        <taxon>Enoplea</taxon>
        <taxon>Dorylaimia</taxon>
        <taxon>Trichinellida</taxon>
        <taxon>Trichuridae</taxon>
        <taxon>Trichuris</taxon>
    </lineage>
</organism>
<evidence type="ECO:0000313" key="3">
    <source>
        <dbReference type="EMBL" id="KFD64255.1"/>
    </source>
</evidence>
<keyword evidence="1" id="KW-0732">Signal</keyword>
<dbReference type="Proteomes" id="UP000030758">
    <property type="component" value="Unassembled WGS sequence"/>
</dbReference>
<proteinExistence type="predicted"/>
<gene>
    <name evidence="2" type="ORF">M513_12200</name>
    <name evidence="3" type="ORF">M514_12200</name>
</gene>
<dbReference type="EMBL" id="KL363347">
    <property type="protein sequence ID" value="KFD46910.1"/>
    <property type="molecule type" value="Genomic_DNA"/>
</dbReference>
<dbReference type="AlphaFoldDB" id="A0A085N459"/>
<evidence type="ECO:0000313" key="4">
    <source>
        <dbReference type="Proteomes" id="UP000030764"/>
    </source>
</evidence>
<accession>A0A085N459</accession>
<keyword evidence="4" id="KW-1185">Reference proteome</keyword>
<evidence type="ECO:0000256" key="1">
    <source>
        <dbReference type="SAM" id="SignalP"/>
    </source>
</evidence>
<name>A0A085N459_9BILA</name>
<evidence type="ECO:0000313" key="2">
    <source>
        <dbReference type="EMBL" id="KFD46910.1"/>
    </source>
</evidence>
<reference evidence="3 4" key="1">
    <citation type="journal article" date="2014" name="Nat. Genet.">
        <title>Genome and transcriptome of the porcine whipworm Trichuris suis.</title>
        <authorList>
            <person name="Jex A.R."/>
            <person name="Nejsum P."/>
            <person name="Schwarz E.M."/>
            <person name="Hu L."/>
            <person name="Young N.D."/>
            <person name="Hall R.S."/>
            <person name="Korhonen P.K."/>
            <person name="Liao S."/>
            <person name="Thamsborg S."/>
            <person name="Xia J."/>
            <person name="Xu P."/>
            <person name="Wang S."/>
            <person name="Scheerlinck J.P."/>
            <person name="Hofmann A."/>
            <person name="Sternberg P.W."/>
            <person name="Wang J."/>
            <person name="Gasser R.B."/>
        </authorList>
    </citation>
    <scope>NUCLEOTIDE SEQUENCE [LARGE SCALE GENOMIC DNA]</scope>
    <source>
        <strain evidence="3">DCEP-RM93F</strain>
        <strain evidence="2">DCEP-RM93M</strain>
    </source>
</reference>